<gene>
    <name evidence="5" type="ORF">SAMN05421721_10195</name>
</gene>
<dbReference type="EMBL" id="FOUO01000001">
    <property type="protein sequence ID" value="SFM24441.1"/>
    <property type="molecule type" value="Genomic_DNA"/>
</dbReference>
<dbReference type="InterPro" id="IPR043128">
    <property type="entry name" value="Rev_trsase/Diguanyl_cyclase"/>
</dbReference>
<protein>
    <recommendedName>
        <fullName evidence="2">diguanylate cyclase</fullName>
        <ecNumber evidence="2">2.7.7.65</ecNumber>
    </recommendedName>
</protein>
<dbReference type="NCBIfam" id="TIGR00254">
    <property type="entry name" value="GGDEF"/>
    <property type="match status" value="1"/>
</dbReference>
<organism evidence="5 6">
    <name type="scientific">Ectothiorhodospira mobilis</name>
    <dbReference type="NCBI Taxonomy" id="195064"/>
    <lineage>
        <taxon>Bacteria</taxon>
        <taxon>Pseudomonadati</taxon>
        <taxon>Pseudomonadota</taxon>
        <taxon>Gammaproteobacteria</taxon>
        <taxon>Chromatiales</taxon>
        <taxon>Ectothiorhodospiraceae</taxon>
        <taxon>Ectothiorhodospira</taxon>
    </lineage>
</organism>
<dbReference type="InterPro" id="IPR029787">
    <property type="entry name" value="Nucleotide_cyclase"/>
</dbReference>
<dbReference type="RefSeq" id="WP_090483240.1">
    <property type="nucleotide sequence ID" value="NZ_FOUO01000001.1"/>
</dbReference>
<dbReference type="GO" id="GO:0005886">
    <property type="term" value="C:plasma membrane"/>
    <property type="evidence" value="ECO:0007669"/>
    <property type="project" value="TreeGrafter"/>
</dbReference>
<dbReference type="PANTHER" id="PTHR45138">
    <property type="entry name" value="REGULATORY COMPONENTS OF SENSORY TRANSDUCTION SYSTEM"/>
    <property type="match status" value="1"/>
</dbReference>
<keyword evidence="6" id="KW-1185">Reference proteome</keyword>
<dbReference type="STRING" id="195064.SAMN05421721_10195"/>
<evidence type="ECO:0000313" key="5">
    <source>
        <dbReference type="EMBL" id="SFM24441.1"/>
    </source>
</evidence>
<dbReference type="PANTHER" id="PTHR45138:SF9">
    <property type="entry name" value="DIGUANYLATE CYCLASE DGCM-RELATED"/>
    <property type="match status" value="1"/>
</dbReference>
<evidence type="ECO:0000256" key="2">
    <source>
        <dbReference type="ARBA" id="ARBA00012528"/>
    </source>
</evidence>
<evidence type="ECO:0000313" key="6">
    <source>
        <dbReference type="Proteomes" id="UP000199556"/>
    </source>
</evidence>
<dbReference type="SUPFAM" id="SSF55073">
    <property type="entry name" value="Nucleotide cyclase"/>
    <property type="match status" value="1"/>
</dbReference>
<dbReference type="AlphaFoldDB" id="A0A1I4P9I6"/>
<evidence type="ECO:0000256" key="1">
    <source>
        <dbReference type="ARBA" id="ARBA00001946"/>
    </source>
</evidence>
<reference evidence="5 6" key="1">
    <citation type="submission" date="2016-10" db="EMBL/GenBank/DDBJ databases">
        <authorList>
            <person name="de Groot N.N."/>
        </authorList>
    </citation>
    <scope>NUCLEOTIDE SEQUENCE [LARGE SCALE GENOMIC DNA]</scope>
    <source>
        <strain evidence="5 6">DSM 4180</strain>
    </source>
</reference>
<dbReference type="Pfam" id="PF00990">
    <property type="entry name" value="GGDEF"/>
    <property type="match status" value="1"/>
</dbReference>
<dbReference type="PROSITE" id="PS50887">
    <property type="entry name" value="GGDEF"/>
    <property type="match status" value="1"/>
</dbReference>
<dbReference type="Proteomes" id="UP000199556">
    <property type="component" value="Unassembled WGS sequence"/>
</dbReference>
<proteinExistence type="predicted"/>
<comment type="catalytic activity">
    <reaction evidence="3">
        <text>2 GTP = 3',3'-c-di-GMP + 2 diphosphate</text>
        <dbReference type="Rhea" id="RHEA:24898"/>
        <dbReference type="ChEBI" id="CHEBI:33019"/>
        <dbReference type="ChEBI" id="CHEBI:37565"/>
        <dbReference type="ChEBI" id="CHEBI:58805"/>
        <dbReference type="EC" id="2.7.7.65"/>
    </reaction>
</comment>
<dbReference type="GO" id="GO:0043709">
    <property type="term" value="P:cell adhesion involved in single-species biofilm formation"/>
    <property type="evidence" value="ECO:0007669"/>
    <property type="project" value="TreeGrafter"/>
</dbReference>
<sequence length="320" mass="35284">MMRHIIRSPLQQAHKGDNTLMAGPRLLQGGKRDLPPQGAAAIPPNPAAILQRLQTTLELGPLIQIFSESLHPLVPHDGIAFDCPEQGIHISHGRISRHVCSYNLMVEQTPLGELRILRGRKFRTAELNALEEALTVLVYPLRNALLYHQAVKSAQTDPLTGLLNRAALDRMLERELAVSRRSGGHLCLLVLDVDHFKAVNDRFGHQAGDQVLLAVADRLRALTRRSDMVFRYGGEEFVLLMGDTDPEAADQGARRIHEAIRERPLEITPGQCIGITVSIGIACGGGSEEPGSLFRRADRAMYRAKDSGRNRIVWADPLPG</sequence>
<comment type="cofactor">
    <cofactor evidence="1">
        <name>Mg(2+)</name>
        <dbReference type="ChEBI" id="CHEBI:18420"/>
    </cofactor>
</comment>
<name>A0A1I4P9I6_ECTMO</name>
<dbReference type="SMART" id="SM00267">
    <property type="entry name" value="GGDEF"/>
    <property type="match status" value="1"/>
</dbReference>
<dbReference type="FunFam" id="3.30.70.270:FF:000001">
    <property type="entry name" value="Diguanylate cyclase domain protein"/>
    <property type="match status" value="1"/>
</dbReference>
<dbReference type="OrthoDB" id="9812260at2"/>
<dbReference type="GO" id="GO:0052621">
    <property type="term" value="F:diguanylate cyclase activity"/>
    <property type="evidence" value="ECO:0007669"/>
    <property type="project" value="UniProtKB-EC"/>
</dbReference>
<dbReference type="EC" id="2.7.7.65" evidence="2"/>
<dbReference type="Gene3D" id="3.30.70.270">
    <property type="match status" value="1"/>
</dbReference>
<dbReference type="InterPro" id="IPR000160">
    <property type="entry name" value="GGDEF_dom"/>
</dbReference>
<feature type="domain" description="GGDEF" evidence="4">
    <location>
        <begin position="184"/>
        <end position="317"/>
    </location>
</feature>
<accession>A0A1I4P9I6</accession>
<evidence type="ECO:0000259" key="4">
    <source>
        <dbReference type="PROSITE" id="PS50887"/>
    </source>
</evidence>
<dbReference type="CDD" id="cd01949">
    <property type="entry name" value="GGDEF"/>
    <property type="match status" value="1"/>
</dbReference>
<dbReference type="GO" id="GO:1902201">
    <property type="term" value="P:negative regulation of bacterial-type flagellum-dependent cell motility"/>
    <property type="evidence" value="ECO:0007669"/>
    <property type="project" value="TreeGrafter"/>
</dbReference>
<evidence type="ECO:0000256" key="3">
    <source>
        <dbReference type="ARBA" id="ARBA00034247"/>
    </source>
</evidence>
<dbReference type="InterPro" id="IPR050469">
    <property type="entry name" value="Diguanylate_Cyclase"/>
</dbReference>